<dbReference type="Pfam" id="PF23598">
    <property type="entry name" value="LRR_14"/>
    <property type="match status" value="1"/>
</dbReference>
<accession>A0A7T4EGT8</accession>
<evidence type="ECO:0000313" key="8">
    <source>
        <dbReference type="Proteomes" id="UP000596145"/>
    </source>
</evidence>
<dbReference type="InterPro" id="IPR001611">
    <property type="entry name" value="Leu-rich_rpt"/>
</dbReference>
<sequence>MVWKAPKKRPTQKKVIGLIAGLAMATSVVTQPALAQPQEPVGNEVSVTNDAWSGQPTNAPIDYGDSQAGSNLPPVQRYAQPLFDPAAMTVNIGGNVIPLPQVVGGAVLALGVIVGIILGVIYGGKSQSADADSGETPKPGGDGSGSPSTEKPEAPALKDGEIQVNPKAKGMETWQATDLFGSLEGLGDTKKEFIIRQSELNSAEVSEGSVLSLPPSSSLPEGRIIRVSSVDDSSPYYAKVTVEKGDLGDILENTGGMVALPVVGVETTRLDPGYGVSVTQGSHSPYRDRASFSGEESFSEDIVNVNLARHIPKLKGLDTATVKSTITATSTLEVEVKSKDIKQLKTGVDVSSRTEIDLKKTGHFEDSVGGDLFGTDKTFTFMAGPVPVWLVASFDVKWEVNLEIDAEARFNPIIEGGIGAGVTYKDGVIEPYKEVQPLTQTNPNVIALTGSATLEPSLPIEFGLKLYDLIGATGGITLGARFGAQADFLAPSLVCSGSYYLRPRLEYGFYFPDLDFDWPWNRWFEMDEEDLPQGTDKFVKDVNFDPITLLDTGDVCGSWDLDETLNVVPDERLRSQINRNVFGKSGNRQLESITKKQMESITQLEVAEGADLADLNYTGLEFASNLKELTIRGATKFPEQTTKLSNLKSLKLTRSTFSEIPESISNLSGLETFKYDGSNLTRLPDGFSKLMSLKHLKLSDNSIEELPDFLGYFADLEIFEFYGDGVTRVPSSLGNLTEVHEFSLDGNGITSVPESLGNLHRVRTMSLVSRNLRSIPKSLGNLNLQKLYLSYTTEYPSFIKGLIIWK</sequence>
<dbReference type="EMBL" id="CP066007">
    <property type="protein sequence ID" value="QQB47125.1"/>
    <property type="molecule type" value="Genomic_DNA"/>
</dbReference>
<evidence type="ECO:0000256" key="4">
    <source>
        <dbReference type="SAM" id="Phobius"/>
    </source>
</evidence>
<keyword evidence="4" id="KW-0812">Transmembrane</keyword>
<keyword evidence="4" id="KW-1133">Transmembrane helix</keyword>
<dbReference type="SMART" id="SM00369">
    <property type="entry name" value="LRR_TYP"/>
    <property type="match status" value="3"/>
</dbReference>
<gene>
    <name evidence="7" type="ORF">I6I10_04235</name>
</gene>
<proteinExistence type="predicted"/>
<organism evidence="7 8">
    <name type="scientific">Corynebacterium glucuronolyticum</name>
    <dbReference type="NCBI Taxonomy" id="39791"/>
    <lineage>
        <taxon>Bacteria</taxon>
        <taxon>Bacillati</taxon>
        <taxon>Actinomycetota</taxon>
        <taxon>Actinomycetes</taxon>
        <taxon>Mycobacteriales</taxon>
        <taxon>Corynebacteriaceae</taxon>
        <taxon>Corynebacterium</taxon>
    </lineage>
</organism>
<feature type="compositionally biased region" description="Basic and acidic residues" evidence="3">
    <location>
        <begin position="150"/>
        <end position="159"/>
    </location>
</feature>
<dbReference type="SUPFAM" id="SSF52058">
    <property type="entry name" value="L domain-like"/>
    <property type="match status" value="1"/>
</dbReference>
<feature type="region of interest" description="Disordered" evidence="3">
    <location>
        <begin position="127"/>
        <end position="159"/>
    </location>
</feature>
<reference evidence="7 8" key="1">
    <citation type="submission" date="2020-12" db="EMBL/GenBank/DDBJ databases">
        <title>FDA dAtabase for Regulatory Grade micrObial Sequences (FDA-ARGOS): Supporting development and validation of Infectious Disease Dx tests.</title>
        <authorList>
            <person name="Sproer C."/>
            <person name="Gronow S."/>
            <person name="Severitt S."/>
            <person name="Schroder I."/>
            <person name="Tallon L."/>
            <person name="Sadzewicz L."/>
            <person name="Zhao X."/>
            <person name="Boylan J."/>
            <person name="Ott S."/>
            <person name="Bowen H."/>
            <person name="Vavikolanu K."/>
            <person name="Mehta A."/>
            <person name="Aluvathingal J."/>
            <person name="Nadendla S."/>
            <person name="Lowell S."/>
            <person name="Myers T."/>
            <person name="Yan Y."/>
            <person name="Sichtig H."/>
        </authorList>
    </citation>
    <scope>NUCLEOTIDE SEQUENCE [LARGE SCALE GENOMIC DNA]</scope>
    <source>
        <strain evidence="7 8">FDAARGOS_1053</strain>
    </source>
</reference>
<dbReference type="Proteomes" id="UP000596145">
    <property type="component" value="Chromosome"/>
</dbReference>
<dbReference type="InterPro" id="IPR050216">
    <property type="entry name" value="LRR_domain-containing"/>
</dbReference>
<keyword evidence="2" id="KW-0677">Repeat</keyword>
<dbReference type="PANTHER" id="PTHR48051:SF1">
    <property type="entry name" value="RAS SUPPRESSOR PROTEIN 1"/>
    <property type="match status" value="1"/>
</dbReference>
<dbReference type="RefSeq" id="WP_084037042.1">
    <property type="nucleotide sequence ID" value="NZ_CP066007.1"/>
</dbReference>
<keyword evidence="4" id="KW-0472">Membrane</keyword>
<feature type="transmembrane region" description="Helical" evidence="4">
    <location>
        <begin position="102"/>
        <end position="122"/>
    </location>
</feature>
<evidence type="ECO:0000256" key="5">
    <source>
        <dbReference type="SAM" id="SignalP"/>
    </source>
</evidence>
<dbReference type="GO" id="GO:0005737">
    <property type="term" value="C:cytoplasm"/>
    <property type="evidence" value="ECO:0007669"/>
    <property type="project" value="TreeGrafter"/>
</dbReference>
<evidence type="ECO:0000256" key="2">
    <source>
        <dbReference type="ARBA" id="ARBA00022737"/>
    </source>
</evidence>
<evidence type="ECO:0000256" key="1">
    <source>
        <dbReference type="ARBA" id="ARBA00022614"/>
    </source>
</evidence>
<keyword evidence="1" id="KW-0433">Leucine-rich repeat</keyword>
<protein>
    <submittedName>
        <fullName evidence="7">Leucine-rich repeat domain-containing protein</fullName>
    </submittedName>
</protein>
<feature type="domain" description="Disease resistance R13L4/SHOC-2-like LRR" evidence="6">
    <location>
        <begin position="641"/>
        <end position="742"/>
    </location>
</feature>
<evidence type="ECO:0000313" key="7">
    <source>
        <dbReference type="EMBL" id="QQB47125.1"/>
    </source>
</evidence>
<feature type="signal peptide" evidence="5">
    <location>
        <begin position="1"/>
        <end position="35"/>
    </location>
</feature>
<feature type="chain" id="PRO_5034956149" evidence="5">
    <location>
        <begin position="36"/>
        <end position="806"/>
    </location>
</feature>
<evidence type="ECO:0000256" key="3">
    <source>
        <dbReference type="SAM" id="MobiDB-lite"/>
    </source>
</evidence>
<dbReference type="AlphaFoldDB" id="A0A7T4EGT8"/>
<dbReference type="PROSITE" id="PS51450">
    <property type="entry name" value="LRR"/>
    <property type="match status" value="1"/>
</dbReference>
<evidence type="ECO:0000259" key="6">
    <source>
        <dbReference type="Pfam" id="PF23598"/>
    </source>
</evidence>
<keyword evidence="5" id="KW-0732">Signal</keyword>
<dbReference type="InterPro" id="IPR055414">
    <property type="entry name" value="LRR_R13L4/SHOC2-like"/>
</dbReference>
<dbReference type="PANTHER" id="PTHR48051">
    <property type="match status" value="1"/>
</dbReference>
<dbReference type="InterPro" id="IPR003591">
    <property type="entry name" value="Leu-rich_rpt_typical-subtyp"/>
</dbReference>
<dbReference type="GeneID" id="92761066"/>
<name>A0A7T4EGT8_9CORY</name>
<dbReference type="Gene3D" id="3.80.10.10">
    <property type="entry name" value="Ribonuclease Inhibitor"/>
    <property type="match status" value="2"/>
</dbReference>
<dbReference type="InterPro" id="IPR032675">
    <property type="entry name" value="LRR_dom_sf"/>
</dbReference>